<name>A0A926VGC4_9CYAN</name>
<proteinExistence type="predicted"/>
<dbReference type="Proteomes" id="UP000641646">
    <property type="component" value="Unassembled WGS sequence"/>
</dbReference>
<evidence type="ECO:0000313" key="1">
    <source>
        <dbReference type="EMBL" id="MBD2183257.1"/>
    </source>
</evidence>
<evidence type="ECO:0000313" key="2">
    <source>
        <dbReference type="Proteomes" id="UP000641646"/>
    </source>
</evidence>
<reference evidence="1" key="1">
    <citation type="journal article" date="2015" name="ISME J.">
        <title>Draft Genome Sequence of Streptomyces incarnatus NRRL8089, which Produces the Nucleoside Antibiotic Sinefungin.</title>
        <authorList>
            <person name="Oshima K."/>
            <person name="Hattori M."/>
            <person name="Shimizu H."/>
            <person name="Fukuda K."/>
            <person name="Nemoto M."/>
            <person name="Inagaki K."/>
            <person name="Tamura T."/>
        </authorList>
    </citation>
    <scope>NUCLEOTIDE SEQUENCE</scope>
    <source>
        <strain evidence="1">FACHB-1375</strain>
    </source>
</reference>
<reference evidence="1" key="2">
    <citation type="submission" date="2020-08" db="EMBL/GenBank/DDBJ databases">
        <authorList>
            <person name="Chen M."/>
            <person name="Teng W."/>
            <person name="Zhao L."/>
            <person name="Hu C."/>
            <person name="Zhou Y."/>
            <person name="Han B."/>
            <person name="Song L."/>
            <person name="Shu W."/>
        </authorList>
    </citation>
    <scope>NUCLEOTIDE SEQUENCE</scope>
    <source>
        <strain evidence="1">FACHB-1375</strain>
    </source>
</reference>
<protein>
    <submittedName>
        <fullName evidence="1">Uncharacterized protein</fullName>
    </submittedName>
</protein>
<gene>
    <name evidence="1" type="ORF">H6G03_19685</name>
</gene>
<organism evidence="1 2">
    <name type="scientific">Aerosakkonema funiforme FACHB-1375</name>
    <dbReference type="NCBI Taxonomy" id="2949571"/>
    <lineage>
        <taxon>Bacteria</taxon>
        <taxon>Bacillati</taxon>
        <taxon>Cyanobacteriota</taxon>
        <taxon>Cyanophyceae</taxon>
        <taxon>Oscillatoriophycideae</taxon>
        <taxon>Aerosakkonematales</taxon>
        <taxon>Aerosakkonemataceae</taxon>
        <taxon>Aerosakkonema</taxon>
    </lineage>
</organism>
<dbReference type="RefSeq" id="WP_190467213.1">
    <property type="nucleotide sequence ID" value="NZ_JACJPW010000051.1"/>
</dbReference>
<comment type="caution">
    <text evidence="1">The sequence shown here is derived from an EMBL/GenBank/DDBJ whole genome shotgun (WGS) entry which is preliminary data.</text>
</comment>
<sequence>MKYFFLSDGWTFGRVWASDGVWNETAWRRRPNIERMNICLVENNEKLWLYRVEDAILTVEVKPLETAEVDPAAKTIGQVVLKRLISAEQVLERLAAGQTMCYLTNIQSVVL</sequence>
<keyword evidence="2" id="KW-1185">Reference proteome</keyword>
<accession>A0A926VGC4</accession>
<dbReference type="AlphaFoldDB" id="A0A926VGC4"/>
<dbReference type="EMBL" id="JACJPW010000051">
    <property type="protein sequence ID" value="MBD2183257.1"/>
    <property type="molecule type" value="Genomic_DNA"/>
</dbReference>